<proteinExistence type="predicted"/>
<dbReference type="EMBL" id="MKIM01000015">
    <property type="protein sequence ID" value="OLP47011.1"/>
    <property type="molecule type" value="Genomic_DNA"/>
</dbReference>
<name>A0A1Q8ZY46_9HYPH</name>
<reference evidence="1 2" key="1">
    <citation type="submission" date="2016-09" db="EMBL/GenBank/DDBJ databases">
        <title>Rhizobium oryziradicis sp. nov., isolated from the root of rice.</title>
        <authorList>
            <person name="Zhao J."/>
            <person name="Zhang X."/>
        </authorList>
    </citation>
    <scope>NUCLEOTIDE SEQUENCE [LARGE SCALE GENOMIC DNA]</scope>
    <source>
        <strain evidence="1 2">N19</strain>
    </source>
</reference>
<dbReference type="Proteomes" id="UP000186894">
    <property type="component" value="Unassembled WGS sequence"/>
</dbReference>
<gene>
    <name evidence="1" type="ORF">BJF95_12240</name>
</gene>
<protein>
    <submittedName>
        <fullName evidence="1">Uncharacterized protein</fullName>
    </submittedName>
</protein>
<organism evidence="1 2">
    <name type="scientific">Rhizobium oryziradicis</name>
    <dbReference type="NCBI Taxonomy" id="1867956"/>
    <lineage>
        <taxon>Bacteria</taxon>
        <taxon>Pseudomonadati</taxon>
        <taxon>Pseudomonadota</taxon>
        <taxon>Alphaproteobacteria</taxon>
        <taxon>Hyphomicrobiales</taxon>
        <taxon>Rhizobiaceae</taxon>
        <taxon>Rhizobium/Agrobacterium group</taxon>
        <taxon>Rhizobium</taxon>
    </lineage>
</organism>
<sequence length="70" mass="8232">MLQRTNLIPEFQKKRRDITQRQQFLRKCLGEMSLFFACMTESCQHRHLVSDFFAKAKSCSTAFMAAKRAL</sequence>
<accession>A0A1Q8ZY46</accession>
<comment type="caution">
    <text evidence="1">The sequence shown here is derived from an EMBL/GenBank/DDBJ whole genome shotgun (WGS) entry which is preliminary data.</text>
</comment>
<keyword evidence="2" id="KW-1185">Reference proteome</keyword>
<evidence type="ECO:0000313" key="2">
    <source>
        <dbReference type="Proteomes" id="UP000186894"/>
    </source>
</evidence>
<evidence type="ECO:0000313" key="1">
    <source>
        <dbReference type="EMBL" id="OLP47011.1"/>
    </source>
</evidence>
<dbReference type="AlphaFoldDB" id="A0A1Q8ZY46"/>
<dbReference type="STRING" id="1867956.BJF95_12240"/>